<evidence type="ECO:0000313" key="7">
    <source>
        <dbReference type="Proteomes" id="UP000800036"/>
    </source>
</evidence>
<keyword evidence="2" id="KW-0378">Hydrolase</keyword>
<evidence type="ECO:0000256" key="4">
    <source>
        <dbReference type="PIRSR" id="PIRSR001221-2"/>
    </source>
</evidence>
<dbReference type="PIRSF" id="PIRSF001221">
    <property type="entry name" value="Amidase_fungi"/>
    <property type="match status" value="1"/>
</dbReference>
<feature type="binding site" evidence="4">
    <location>
        <begin position="238"/>
        <end position="241"/>
    </location>
    <ligand>
        <name>substrate</name>
    </ligand>
</feature>
<dbReference type="SUPFAM" id="SSF75304">
    <property type="entry name" value="Amidase signature (AS) enzymes"/>
    <property type="match status" value="1"/>
</dbReference>
<accession>A0A6A5UM16</accession>
<keyword evidence="7" id="KW-1185">Reference proteome</keyword>
<feature type="active site" description="Charge relay system" evidence="3">
    <location>
        <position position="217"/>
    </location>
</feature>
<dbReference type="GO" id="GO:0016787">
    <property type="term" value="F:hydrolase activity"/>
    <property type="evidence" value="ECO:0007669"/>
    <property type="project" value="UniProtKB-KW"/>
</dbReference>
<gene>
    <name evidence="6" type="ORF">BU23DRAFT_584794</name>
</gene>
<comment type="similarity">
    <text evidence="1">Belongs to the amidase family.</text>
</comment>
<feature type="binding site" evidence="4">
    <location>
        <position position="217"/>
    </location>
    <ligand>
        <name>substrate</name>
    </ligand>
</feature>
<dbReference type="OrthoDB" id="6428749at2759"/>
<dbReference type="PANTHER" id="PTHR46072:SF5">
    <property type="entry name" value="GENERAL AMIDASE-C"/>
    <property type="match status" value="1"/>
</dbReference>
<dbReference type="InterPro" id="IPR023631">
    <property type="entry name" value="Amidase_dom"/>
</dbReference>
<feature type="active site" description="Charge relay system" evidence="3">
    <location>
        <position position="141"/>
    </location>
</feature>
<protein>
    <submittedName>
        <fullName evidence="6">Amidase</fullName>
    </submittedName>
</protein>
<reference evidence="6" key="1">
    <citation type="journal article" date="2020" name="Stud. Mycol.">
        <title>101 Dothideomycetes genomes: a test case for predicting lifestyles and emergence of pathogens.</title>
        <authorList>
            <person name="Haridas S."/>
            <person name="Albert R."/>
            <person name="Binder M."/>
            <person name="Bloem J."/>
            <person name="Labutti K."/>
            <person name="Salamov A."/>
            <person name="Andreopoulos B."/>
            <person name="Baker S."/>
            <person name="Barry K."/>
            <person name="Bills G."/>
            <person name="Bluhm B."/>
            <person name="Cannon C."/>
            <person name="Castanera R."/>
            <person name="Culley D."/>
            <person name="Daum C."/>
            <person name="Ezra D."/>
            <person name="Gonzalez J."/>
            <person name="Henrissat B."/>
            <person name="Kuo A."/>
            <person name="Liang C."/>
            <person name="Lipzen A."/>
            <person name="Lutzoni F."/>
            <person name="Magnuson J."/>
            <person name="Mondo S."/>
            <person name="Nolan M."/>
            <person name="Ohm R."/>
            <person name="Pangilinan J."/>
            <person name="Park H.-J."/>
            <person name="Ramirez L."/>
            <person name="Alfaro M."/>
            <person name="Sun H."/>
            <person name="Tritt A."/>
            <person name="Yoshinaga Y."/>
            <person name="Zwiers L.-H."/>
            <person name="Turgeon B."/>
            <person name="Goodwin S."/>
            <person name="Spatafora J."/>
            <person name="Crous P."/>
            <person name="Grigoriev I."/>
        </authorList>
    </citation>
    <scope>NUCLEOTIDE SEQUENCE</scope>
    <source>
        <strain evidence="6">CBS 107.79</strain>
    </source>
</reference>
<evidence type="ECO:0000256" key="2">
    <source>
        <dbReference type="ARBA" id="ARBA00022801"/>
    </source>
</evidence>
<evidence type="ECO:0000256" key="3">
    <source>
        <dbReference type="PIRSR" id="PIRSR001221-1"/>
    </source>
</evidence>
<name>A0A6A5UM16_9PLEO</name>
<dbReference type="InterPro" id="IPR036928">
    <property type="entry name" value="AS_sf"/>
</dbReference>
<dbReference type="Pfam" id="PF01425">
    <property type="entry name" value="Amidase"/>
    <property type="match status" value="1"/>
</dbReference>
<dbReference type="EMBL" id="ML976754">
    <property type="protein sequence ID" value="KAF1965885.1"/>
    <property type="molecule type" value="Genomic_DNA"/>
</dbReference>
<proteinExistence type="inferred from homology"/>
<dbReference type="AlphaFoldDB" id="A0A6A5UM16"/>
<organism evidence="6 7">
    <name type="scientific">Bimuria novae-zelandiae CBS 107.79</name>
    <dbReference type="NCBI Taxonomy" id="1447943"/>
    <lineage>
        <taxon>Eukaryota</taxon>
        <taxon>Fungi</taxon>
        <taxon>Dikarya</taxon>
        <taxon>Ascomycota</taxon>
        <taxon>Pezizomycotina</taxon>
        <taxon>Dothideomycetes</taxon>
        <taxon>Pleosporomycetidae</taxon>
        <taxon>Pleosporales</taxon>
        <taxon>Massarineae</taxon>
        <taxon>Didymosphaeriaceae</taxon>
        <taxon>Bimuria</taxon>
    </lineage>
</organism>
<evidence type="ECO:0000313" key="6">
    <source>
        <dbReference type="EMBL" id="KAF1965885.1"/>
    </source>
</evidence>
<feature type="binding site" evidence="4">
    <location>
        <position position="191"/>
    </location>
    <ligand>
        <name>substrate</name>
    </ligand>
</feature>
<dbReference type="Proteomes" id="UP000800036">
    <property type="component" value="Unassembled WGS sequence"/>
</dbReference>
<dbReference type="PANTHER" id="PTHR46072">
    <property type="entry name" value="AMIDASE-RELATED-RELATED"/>
    <property type="match status" value="1"/>
</dbReference>
<dbReference type="Gene3D" id="3.90.1300.10">
    <property type="entry name" value="Amidase signature (AS) domain"/>
    <property type="match status" value="1"/>
</dbReference>
<evidence type="ECO:0000259" key="5">
    <source>
        <dbReference type="Pfam" id="PF01425"/>
    </source>
</evidence>
<sequence length="544" mass="59367">MSELPIADWQTLAASKRKAVYDKIPVQWRLPESLTSKFNETSTISVLDVPSTCGLLTPRELELTSNYDATQLVELMSSGKVKSIEVVTSFCKRAAIAHQCVNCLTEIFFEEAMARARECDEYFAKHGRVIGALHGLPISLKDSFNIKGIHTTIGYVSFLSKPPARTNSNLVNLLYDHGAVFYVKTNLPQAMMTADSHNNVFGRTLNPHNLSMTPGGSTGGEAALLALRGSPLGLATDVAGSCRIPALCCGLTSFKPSAGRVPFGGGVAPGRLGAPSPILPVAGVMGRVVRDVEIVMRTICSADTWAYDEGVLGVGWRGVQPCRRPLRFGLVRGVKERPLHPPIARALHSCATKLTAHGHEIVLLDNKIPDIWASNILAWKFFMLDPRKTALKYIQDGGEPVVPSLGTTMVEELRGWEPSLDELWDMNAERARVVRAWHGVMVGEALDAVVMPGNCTTSVKHDGYGTTPYTVVQNLLNYPSGILPYGKAEEELDRPFFRADAVYEPSYEAKAIEGLPAHVQIMGKSMKDEELMEILKVVEKTLAE</sequence>
<feature type="active site" description="Acyl-ester intermediate" evidence="3">
    <location>
        <position position="241"/>
    </location>
</feature>
<evidence type="ECO:0000256" key="1">
    <source>
        <dbReference type="ARBA" id="ARBA00009199"/>
    </source>
</evidence>
<feature type="domain" description="Amidase" evidence="5">
    <location>
        <begin position="85"/>
        <end position="531"/>
    </location>
</feature>